<evidence type="ECO:0000313" key="2">
    <source>
        <dbReference type="Proteomes" id="UP000178076"/>
    </source>
</evidence>
<organism evidence="1 2">
    <name type="scientific">Candidatus Roizmanbacteria bacterium RIFCSPHIGHO2_12_FULL_42_10</name>
    <dbReference type="NCBI Taxonomy" id="1802053"/>
    <lineage>
        <taxon>Bacteria</taxon>
        <taxon>Candidatus Roizmaniibacteriota</taxon>
    </lineage>
</organism>
<dbReference type="Proteomes" id="UP000178076">
    <property type="component" value="Unassembled WGS sequence"/>
</dbReference>
<sequence length="194" mass="21438">MFKHVAVVNGPGGHGKDAFVSACTLAASGLGLDVANISSIDPCREAARLLGYNPAHKTDHDRAFLVALKHAWLQWDPYGPTRYIIRCIKGLENALIFVHIRETDQIELLRMEANVMMPHVMIETIHIMRHGMPIPETDADRGTLGPPGAPFQYDRFLVNDSDLAALECLARQYIAEIIGTYGIEGSTHNPGLRR</sequence>
<accession>A0A1F7I4X8</accession>
<reference evidence="1 2" key="1">
    <citation type="journal article" date="2016" name="Nat. Commun.">
        <title>Thousands of microbial genomes shed light on interconnected biogeochemical processes in an aquifer system.</title>
        <authorList>
            <person name="Anantharaman K."/>
            <person name="Brown C.T."/>
            <person name="Hug L.A."/>
            <person name="Sharon I."/>
            <person name="Castelle C.J."/>
            <person name="Probst A.J."/>
            <person name="Thomas B.C."/>
            <person name="Singh A."/>
            <person name="Wilkins M.J."/>
            <person name="Karaoz U."/>
            <person name="Brodie E.L."/>
            <person name="Williams K.H."/>
            <person name="Hubbard S.S."/>
            <person name="Banfield J.F."/>
        </authorList>
    </citation>
    <scope>NUCLEOTIDE SEQUENCE [LARGE SCALE GENOMIC DNA]</scope>
</reference>
<name>A0A1F7I4X8_9BACT</name>
<evidence type="ECO:0000313" key="1">
    <source>
        <dbReference type="EMBL" id="OGK38419.1"/>
    </source>
</evidence>
<dbReference type="AlphaFoldDB" id="A0A1F7I4X8"/>
<gene>
    <name evidence="1" type="ORF">A3F32_01060</name>
</gene>
<comment type="caution">
    <text evidence="1">The sequence shown here is derived from an EMBL/GenBank/DDBJ whole genome shotgun (WGS) entry which is preliminary data.</text>
</comment>
<proteinExistence type="predicted"/>
<protein>
    <submittedName>
        <fullName evidence="1">Uncharacterized protein</fullName>
    </submittedName>
</protein>
<dbReference type="EMBL" id="MGAD01000021">
    <property type="protein sequence ID" value="OGK38419.1"/>
    <property type="molecule type" value="Genomic_DNA"/>
</dbReference>